<dbReference type="InterPro" id="IPR013005">
    <property type="entry name" value="Ribosomal_uL4-like"/>
</dbReference>
<dbReference type="Gene3D" id="3.40.1370.10">
    <property type="match status" value="1"/>
</dbReference>
<gene>
    <name evidence="5" type="primary">rplD_11</name>
    <name evidence="5" type="ORF">GALL_297200</name>
</gene>
<dbReference type="InterPro" id="IPR002136">
    <property type="entry name" value="Ribosomal_uL4"/>
</dbReference>
<dbReference type="GO" id="GO:0003735">
    <property type="term" value="F:structural constituent of ribosome"/>
    <property type="evidence" value="ECO:0007669"/>
    <property type="project" value="InterPro"/>
</dbReference>
<feature type="region of interest" description="Disordered" evidence="4">
    <location>
        <begin position="52"/>
        <end position="79"/>
    </location>
</feature>
<dbReference type="AlphaFoldDB" id="A0A1J5RJW3"/>
<dbReference type="PANTHER" id="PTHR10746">
    <property type="entry name" value="50S RIBOSOMAL PROTEIN L4"/>
    <property type="match status" value="1"/>
</dbReference>
<evidence type="ECO:0000256" key="3">
    <source>
        <dbReference type="ARBA" id="ARBA00023274"/>
    </source>
</evidence>
<dbReference type="PANTHER" id="PTHR10746:SF6">
    <property type="entry name" value="LARGE RIBOSOMAL SUBUNIT PROTEIN UL4M"/>
    <property type="match status" value="1"/>
</dbReference>
<evidence type="ECO:0000256" key="4">
    <source>
        <dbReference type="SAM" id="MobiDB-lite"/>
    </source>
</evidence>
<dbReference type="HAMAP" id="MF_01328_B">
    <property type="entry name" value="Ribosomal_uL4_B"/>
    <property type="match status" value="1"/>
</dbReference>
<dbReference type="GO" id="GO:1990904">
    <property type="term" value="C:ribonucleoprotein complex"/>
    <property type="evidence" value="ECO:0007669"/>
    <property type="project" value="UniProtKB-KW"/>
</dbReference>
<proteinExistence type="inferred from homology"/>
<comment type="similarity">
    <text evidence="1">Belongs to the universal ribosomal protein uL4 family.</text>
</comment>
<dbReference type="SUPFAM" id="SSF52166">
    <property type="entry name" value="Ribosomal protein L4"/>
    <property type="match status" value="1"/>
</dbReference>
<sequence length="209" mass="23125">MMELKLIDKNGKLAKAGVEVSEATFGREFNEALVHQVVTAYMANARIATRAQKGRDTVSHTTHKPWNQKGTGRARAGMSSSPIWRGGGRAFPNSPDENYSHKVNRKMYRAGMQSILSELVRQDRLAVVNDFSVDAPKTKLFCDKIKSMGCGDSVMVVTDGFDENLYLSARNLPHVLVVEAQHADPVSLVHFPKVIMTLSAVKRLEEILA</sequence>
<comment type="caution">
    <text evidence="5">The sequence shown here is derived from an EMBL/GenBank/DDBJ whole genome shotgun (WGS) entry which is preliminary data.</text>
</comment>
<dbReference type="GO" id="GO:0006412">
    <property type="term" value="P:translation"/>
    <property type="evidence" value="ECO:0007669"/>
    <property type="project" value="InterPro"/>
</dbReference>
<keyword evidence="3" id="KW-0687">Ribonucleoprotein</keyword>
<keyword evidence="2 5" id="KW-0689">Ribosomal protein</keyword>
<evidence type="ECO:0000256" key="2">
    <source>
        <dbReference type="ARBA" id="ARBA00022980"/>
    </source>
</evidence>
<organism evidence="5">
    <name type="scientific">mine drainage metagenome</name>
    <dbReference type="NCBI Taxonomy" id="410659"/>
    <lineage>
        <taxon>unclassified sequences</taxon>
        <taxon>metagenomes</taxon>
        <taxon>ecological metagenomes</taxon>
    </lineage>
</organism>
<name>A0A1J5RJW3_9ZZZZ</name>
<dbReference type="GO" id="GO:0005840">
    <property type="term" value="C:ribosome"/>
    <property type="evidence" value="ECO:0007669"/>
    <property type="project" value="UniProtKB-KW"/>
</dbReference>
<accession>A0A1J5RJW3</accession>
<protein>
    <submittedName>
        <fullName evidence="5">50S ribosomal protein L4</fullName>
    </submittedName>
</protein>
<evidence type="ECO:0000313" key="5">
    <source>
        <dbReference type="EMBL" id="OIQ88429.1"/>
    </source>
</evidence>
<reference evidence="5" key="1">
    <citation type="submission" date="2016-10" db="EMBL/GenBank/DDBJ databases">
        <title>Sequence of Gallionella enrichment culture.</title>
        <authorList>
            <person name="Poehlein A."/>
            <person name="Muehling M."/>
            <person name="Daniel R."/>
        </authorList>
    </citation>
    <scope>NUCLEOTIDE SEQUENCE</scope>
</reference>
<dbReference type="NCBIfam" id="TIGR03953">
    <property type="entry name" value="rplD_bact"/>
    <property type="match status" value="1"/>
</dbReference>
<dbReference type="InterPro" id="IPR023574">
    <property type="entry name" value="Ribosomal_uL4_dom_sf"/>
</dbReference>
<evidence type="ECO:0000256" key="1">
    <source>
        <dbReference type="ARBA" id="ARBA00010528"/>
    </source>
</evidence>
<dbReference type="Pfam" id="PF00573">
    <property type="entry name" value="Ribosomal_L4"/>
    <property type="match status" value="1"/>
</dbReference>
<dbReference type="EMBL" id="MLJW01000373">
    <property type="protein sequence ID" value="OIQ88429.1"/>
    <property type="molecule type" value="Genomic_DNA"/>
</dbReference>